<sequence length="614" mass="71853">MNWYRIIKLASDYENYKHLVQQKSLKNPYPFSSWFDEDGRTYLPFTPASAQQEQSTQVDTSVERELAENGYQITDYRGGYCQSGNRTLRIGKVLQQLRKNKIQEAQRKFQAGELYNLERELESIRNYYNTLTNTFTNSPIRAQSQKQQQEFLVLISQNPHDVASMSTGRDWTSCMELGEGSHHEDIFCEIERGGLVAYLINKNDINVEQPLARIHIRRFDDREGKSFAVPEKSIYGNATKGFPETVKQWLDERQGDVKSGIYERQGGKYSDTFSDTMLVAPQKPENIIDWWRGKARDAEYSTWIVVDNLYEEYSREGGGIRFDYGGDQYDAPERIQDGTKIFKNKEKAEKYFQEKRMEDWKYGETNREELDSIMEYEQDPADDEIQGIWSKRHQSGQWDELRYYLQEKKHDNRPAMKREAVSMMLQAEKGTYPIEIINEVKNYILGPNGQNRGLNRMFFDKYPELLTDEDVSKLKDSDNIDFIKKLPDEDPRKASFIASWKKSIEEILANVDILNNTEMQQWLGQINISSDIAGLYDRYKMHLELAVHDYLLTPLQELFKPIPEIILQQLVNLPSKLIEKYFSSIPDSYKEKFTQKVNTNIVHTFYMTGSDTPT</sequence>
<name>A0A0F9KGE0_9ZZZZ</name>
<evidence type="ECO:0000313" key="1">
    <source>
        <dbReference type="EMBL" id="KKM21213.1"/>
    </source>
</evidence>
<gene>
    <name evidence="1" type="ORF">LCGC14_1637710</name>
</gene>
<dbReference type="AlphaFoldDB" id="A0A0F9KGE0"/>
<comment type="caution">
    <text evidence="1">The sequence shown here is derived from an EMBL/GenBank/DDBJ whole genome shotgun (WGS) entry which is preliminary data.</text>
</comment>
<organism evidence="1">
    <name type="scientific">marine sediment metagenome</name>
    <dbReference type="NCBI Taxonomy" id="412755"/>
    <lineage>
        <taxon>unclassified sequences</taxon>
        <taxon>metagenomes</taxon>
        <taxon>ecological metagenomes</taxon>
    </lineage>
</organism>
<accession>A0A0F9KGE0</accession>
<proteinExistence type="predicted"/>
<reference evidence="1" key="1">
    <citation type="journal article" date="2015" name="Nature">
        <title>Complex archaea that bridge the gap between prokaryotes and eukaryotes.</title>
        <authorList>
            <person name="Spang A."/>
            <person name="Saw J.H."/>
            <person name="Jorgensen S.L."/>
            <person name="Zaremba-Niedzwiedzka K."/>
            <person name="Martijn J."/>
            <person name="Lind A.E."/>
            <person name="van Eijk R."/>
            <person name="Schleper C."/>
            <person name="Guy L."/>
            <person name="Ettema T.J."/>
        </authorList>
    </citation>
    <scope>NUCLEOTIDE SEQUENCE</scope>
</reference>
<protein>
    <submittedName>
        <fullName evidence="1">Uncharacterized protein</fullName>
    </submittedName>
</protein>
<dbReference type="EMBL" id="LAZR01013599">
    <property type="protein sequence ID" value="KKM21213.1"/>
    <property type="molecule type" value="Genomic_DNA"/>
</dbReference>
<feature type="non-terminal residue" evidence="1">
    <location>
        <position position="614"/>
    </location>
</feature>